<keyword evidence="2" id="KW-1185">Reference proteome</keyword>
<reference evidence="1 2" key="1">
    <citation type="submission" date="2019-04" db="EMBL/GenBank/DDBJ databases">
        <title>Fungal friends and foes A comparative genomics study of 23 Aspergillus species from section Flavi.</title>
        <authorList>
            <consortium name="DOE Joint Genome Institute"/>
            <person name="Kjaerbolling I."/>
            <person name="Vesth T.C."/>
            <person name="Frisvad J.C."/>
            <person name="Nybo J.L."/>
            <person name="Theobald S."/>
            <person name="Kildgaard S."/>
            <person name="Petersen T.I."/>
            <person name="Kuo A."/>
            <person name="Sato A."/>
            <person name="Lyhne E.K."/>
            <person name="Kogle M.E."/>
            <person name="Wiebenga A."/>
            <person name="Kun R.S."/>
            <person name="Lubbers R.J."/>
            <person name="Makela M.R."/>
            <person name="Barry K."/>
            <person name="Chovatia M."/>
            <person name="Clum A."/>
            <person name="Daum C."/>
            <person name="Haridas S."/>
            <person name="He G."/>
            <person name="LaButti K."/>
            <person name="Lipzen A."/>
            <person name="Mondo S."/>
            <person name="Pangilinan J."/>
            <person name="Riley R."/>
            <person name="Salamov A."/>
            <person name="Simmons B.A."/>
            <person name="Magnuson J.K."/>
            <person name="Henrissat B."/>
            <person name="Mortensen U.H."/>
            <person name="Larsen T.O."/>
            <person name="De vries R.P."/>
            <person name="Grigoriev I.V."/>
            <person name="Machida M."/>
            <person name="Baker S.E."/>
            <person name="Andersen M.R."/>
        </authorList>
    </citation>
    <scope>NUCLEOTIDE SEQUENCE [LARGE SCALE GENOMIC DNA]</scope>
    <source>
        <strain evidence="1 2">CBS 126849</strain>
    </source>
</reference>
<accession>A0A5N6ET38</accession>
<name>A0A5N6ET38_9EURO</name>
<gene>
    <name evidence="1" type="ORF">BDV33DRAFT_203193</name>
</gene>
<protein>
    <submittedName>
        <fullName evidence="1">Uncharacterized protein</fullName>
    </submittedName>
</protein>
<dbReference type="AlphaFoldDB" id="A0A5N6ET38"/>
<proteinExistence type="predicted"/>
<organism evidence="1 2">
    <name type="scientific">Aspergillus novoparasiticus</name>
    <dbReference type="NCBI Taxonomy" id="986946"/>
    <lineage>
        <taxon>Eukaryota</taxon>
        <taxon>Fungi</taxon>
        <taxon>Dikarya</taxon>
        <taxon>Ascomycota</taxon>
        <taxon>Pezizomycotina</taxon>
        <taxon>Eurotiomycetes</taxon>
        <taxon>Eurotiomycetidae</taxon>
        <taxon>Eurotiales</taxon>
        <taxon>Aspergillaceae</taxon>
        <taxon>Aspergillus</taxon>
        <taxon>Aspergillus subgen. Circumdati</taxon>
    </lineage>
</organism>
<sequence>MFGINEGGDSTWKFTQDELHAVREKLKGQVQSKYFLENAEDRRTSDVRPIRLYQYMSRSTFKMVYKSLYNSPSTLTLLDLTIRYDTHFDLDFYAYDARDTGDFGMQ</sequence>
<dbReference type="EMBL" id="ML733426">
    <property type="protein sequence ID" value="KAB8220761.1"/>
    <property type="molecule type" value="Genomic_DNA"/>
</dbReference>
<dbReference type="Proteomes" id="UP000326799">
    <property type="component" value="Unassembled WGS sequence"/>
</dbReference>
<evidence type="ECO:0000313" key="2">
    <source>
        <dbReference type="Proteomes" id="UP000326799"/>
    </source>
</evidence>
<evidence type="ECO:0000313" key="1">
    <source>
        <dbReference type="EMBL" id="KAB8220761.1"/>
    </source>
</evidence>